<organism evidence="4 5">
    <name type="scientific">Tanacetum coccineum</name>
    <dbReference type="NCBI Taxonomy" id="301880"/>
    <lineage>
        <taxon>Eukaryota</taxon>
        <taxon>Viridiplantae</taxon>
        <taxon>Streptophyta</taxon>
        <taxon>Embryophyta</taxon>
        <taxon>Tracheophyta</taxon>
        <taxon>Spermatophyta</taxon>
        <taxon>Magnoliopsida</taxon>
        <taxon>eudicotyledons</taxon>
        <taxon>Gunneridae</taxon>
        <taxon>Pentapetalae</taxon>
        <taxon>asterids</taxon>
        <taxon>campanulids</taxon>
        <taxon>Asterales</taxon>
        <taxon>Asteraceae</taxon>
        <taxon>Asteroideae</taxon>
        <taxon>Anthemideae</taxon>
        <taxon>Anthemidinae</taxon>
        <taxon>Tanacetum</taxon>
    </lineage>
</organism>
<comment type="caution">
    <text evidence="4">The sequence shown here is derived from an EMBL/GenBank/DDBJ whole genome shotgun (WGS) entry which is preliminary data.</text>
</comment>
<dbReference type="InterPro" id="IPR013103">
    <property type="entry name" value="RVT_2"/>
</dbReference>
<dbReference type="InterPro" id="IPR043502">
    <property type="entry name" value="DNA/RNA_pol_sf"/>
</dbReference>
<dbReference type="Proteomes" id="UP001151760">
    <property type="component" value="Unassembled WGS sequence"/>
</dbReference>
<feature type="region of interest" description="Disordered" evidence="2">
    <location>
        <begin position="759"/>
        <end position="790"/>
    </location>
</feature>
<accession>A0ABQ5ICX0</accession>
<evidence type="ECO:0000256" key="1">
    <source>
        <dbReference type="SAM" id="Coils"/>
    </source>
</evidence>
<dbReference type="Pfam" id="PF07727">
    <property type="entry name" value="RVT_2"/>
    <property type="match status" value="1"/>
</dbReference>
<feature type="compositionally biased region" description="Polar residues" evidence="2">
    <location>
        <begin position="653"/>
        <end position="663"/>
    </location>
</feature>
<dbReference type="CDD" id="cd09272">
    <property type="entry name" value="RNase_HI_RT_Ty1"/>
    <property type="match status" value="1"/>
</dbReference>
<protein>
    <submittedName>
        <fullName evidence="4">Retrovirus-related pol polyprotein from transposon TNT 1-94</fullName>
    </submittedName>
</protein>
<proteinExistence type="predicted"/>
<name>A0ABQ5ICX0_9ASTR</name>
<sequence>MASPAPQDRWSQDKHIELVNIIGDPGAGMLTKAMTKELSAASAHECQFVDFLSEEEPKKVLKHLSILDGNKRDDTGFIIKNKARLVAQGYNQQEGIDYDETFAPVARLEAVRIFLAFATYMNFTVYQMDVKSAFLNGKLKEEVYVKKPPGLESNEFPNHVCKLDKALYRLKQAPRAWYETLSTFLTEHTIIKQSKRGILINQEKYVKDLLKKYDINGSSVKTPMVPPNNLGHDLNGKAVNETQYRGMIGSLMYLTTSRHDIQFSTCLCAIYYANPKESHLIAVKRIFRYLKGTPSLGLWYPKCSGFDLKGYSDSDHAGCNLDRKITSAAIGCCANILWMKSQLTDYDIIYEKVPIFCDNTSAIAISNNPILHSRTKHTDIRYHFIKDHILKGDIELHFIPTQYQLADIFTKPLDEPTFKRLICELESSLQILQQQDLHEQPETPPLFKPAPQVGFDIGEMAFNPNNEVALLHPLHENNKYFKIVSDFILSVVLGKPSPDHQINTKNICLSSETIRKWFSTIGYGEAVKAKGTLKKSLLPPRWRVNIDFARLIWEDLITKINKKTKEKVVPYPSVHNWGLKKNQPEEPPFTDHMLAICKAELPVEHKALNTSSYTRKKDSKGENPGAKFGHRKQPTSSKHHPLSKIEATKEDQQATGGPTSLGVTSEGGAYPQLNSADSTAKADPGISAPNDFIPQQQGMDEVTKNNSFDHIFLGTDPHVLVEKIKYLSKGLETVLTQPKTGKGASDIAKKIEEEFQKEINEGEEGDEEIHATKHSETEDTSAPQPPSPRSVQLQELANQVLILQSQKQKMELEKNKAKAEVAFLTAQPSYPNVAQLTKLLVKSLQPELLKTLSAHDFSSSLPTELKELPFKFNDLTEEVKGLKKHVHELEIELPGDLKEIPNKLETFTSTVEMVQAKIKTLDALPSLLNKVTEALNKFTQAITSTSKTTKDASLFQRKAAKDANLNKQQSIPTPPITTTTTSTTSLQSPFISSPPKSSSQTKGEHIKKDKGKKAMSSKDAEEEGSDSKSDDTIHLTGSRVESSRKKKLKKFDFITEDGDHVHITEEQIKEQNRIKEFAKAKAAKHEVEVRKEELVDLFGHDMVSKYYKAKLQYDKYCDKMLNIRASSKITNCDVLTRKGPITLKVYREDGTSEVISNFKASDLHLGEWREVVKACPNRKRKGWSTIYEQIQTRMDYLHKIEAELGIHLDIPLSKQDPLDKLNDLAKKKRKNAYDIHDYFRANKRLKSSVQYEDHLSRTMLNEPVLGMIMFNSYHMQDFVTIEDFRDFPNEMLYTVQEIFFRLHQGLGLDDHARTFSSLLLAEIEKKNLNPLKQIRTIEQLESLKKLQLQFFSYLEDQDHPHFSLCSGSETKLGCQFQAKQCRSPSLKIETKYFTSRRFTRREKDCFISNGIKQSPWK</sequence>
<feature type="region of interest" description="Disordered" evidence="2">
    <location>
        <begin position="608"/>
        <end position="693"/>
    </location>
</feature>
<keyword evidence="1" id="KW-0175">Coiled coil</keyword>
<dbReference type="PANTHER" id="PTHR11439">
    <property type="entry name" value="GAG-POL-RELATED RETROTRANSPOSON"/>
    <property type="match status" value="1"/>
</dbReference>
<feature type="domain" description="Reverse transcriptase Ty1/copia-type" evidence="3">
    <location>
        <begin position="71"/>
        <end position="193"/>
    </location>
</feature>
<feature type="coiled-coil region" evidence="1">
    <location>
        <begin position="793"/>
        <end position="827"/>
    </location>
</feature>
<evidence type="ECO:0000313" key="5">
    <source>
        <dbReference type="Proteomes" id="UP001151760"/>
    </source>
</evidence>
<reference evidence="4" key="1">
    <citation type="journal article" date="2022" name="Int. J. Mol. Sci.">
        <title>Draft Genome of Tanacetum Coccineum: Genomic Comparison of Closely Related Tanacetum-Family Plants.</title>
        <authorList>
            <person name="Yamashiro T."/>
            <person name="Shiraishi A."/>
            <person name="Nakayama K."/>
            <person name="Satake H."/>
        </authorList>
    </citation>
    <scope>NUCLEOTIDE SEQUENCE</scope>
</reference>
<feature type="compositionally biased region" description="Basic residues" evidence="2">
    <location>
        <begin position="628"/>
        <end position="642"/>
    </location>
</feature>
<feature type="compositionally biased region" description="Basic and acidic residues" evidence="2">
    <location>
        <begin position="768"/>
        <end position="777"/>
    </location>
</feature>
<dbReference type="EMBL" id="BQNB010020547">
    <property type="protein sequence ID" value="GJT97147.1"/>
    <property type="molecule type" value="Genomic_DNA"/>
</dbReference>
<keyword evidence="5" id="KW-1185">Reference proteome</keyword>
<gene>
    <name evidence="4" type="ORF">Tco_1092665</name>
</gene>
<evidence type="ECO:0000313" key="4">
    <source>
        <dbReference type="EMBL" id="GJT97147.1"/>
    </source>
</evidence>
<evidence type="ECO:0000259" key="3">
    <source>
        <dbReference type="Pfam" id="PF07727"/>
    </source>
</evidence>
<feature type="region of interest" description="Disordered" evidence="2">
    <location>
        <begin position="960"/>
        <end position="1039"/>
    </location>
</feature>
<dbReference type="PANTHER" id="PTHR11439:SF495">
    <property type="entry name" value="REVERSE TRANSCRIPTASE, RNA-DEPENDENT DNA POLYMERASE-RELATED"/>
    <property type="match status" value="1"/>
</dbReference>
<evidence type="ECO:0000256" key="2">
    <source>
        <dbReference type="SAM" id="MobiDB-lite"/>
    </source>
</evidence>
<feature type="compositionally biased region" description="Low complexity" evidence="2">
    <location>
        <begin position="976"/>
        <end position="999"/>
    </location>
</feature>
<reference evidence="4" key="2">
    <citation type="submission" date="2022-01" db="EMBL/GenBank/DDBJ databases">
        <authorList>
            <person name="Yamashiro T."/>
            <person name="Shiraishi A."/>
            <person name="Satake H."/>
            <person name="Nakayama K."/>
        </authorList>
    </citation>
    <scope>NUCLEOTIDE SEQUENCE</scope>
</reference>
<dbReference type="SUPFAM" id="SSF56672">
    <property type="entry name" value="DNA/RNA polymerases"/>
    <property type="match status" value="1"/>
</dbReference>